<proteinExistence type="inferred from homology"/>
<evidence type="ECO:0000256" key="6">
    <source>
        <dbReference type="ARBA" id="ARBA00023180"/>
    </source>
</evidence>
<feature type="transmembrane region" description="Helical" evidence="8">
    <location>
        <begin position="166"/>
        <end position="189"/>
    </location>
</feature>
<keyword evidence="8" id="KW-1133">Transmembrane helix</keyword>
<keyword evidence="5" id="KW-1015">Disulfide bond</keyword>
<keyword evidence="3" id="KW-1003">Cell membrane</keyword>
<evidence type="ECO:0000256" key="5">
    <source>
        <dbReference type="ARBA" id="ARBA00023157"/>
    </source>
</evidence>
<keyword evidence="10" id="KW-1185">Reference proteome</keyword>
<dbReference type="PRINTS" id="PR01090">
    <property type="entry name" value="NEUROLIGIN"/>
</dbReference>
<dbReference type="PANTHER" id="PTHR43903">
    <property type="entry name" value="NEUROLIGIN"/>
    <property type="match status" value="1"/>
</dbReference>
<reference evidence="9 10" key="1">
    <citation type="submission" date="2021-06" db="EMBL/GenBank/DDBJ databases">
        <authorList>
            <person name="Palmer J.M."/>
        </authorList>
    </citation>
    <scope>NUCLEOTIDE SEQUENCE [LARGE SCALE GENOMIC DNA]</scope>
    <source>
        <strain evidence="9 10">GA_2019</strain>
        <tissue evidence="9">Muscle</tissue>
    </source>
</reference>
<gene>
    <name evidence="9" type="primary">NLGN4X_3</name>
    <name evidence="9" type="ORF">GOODEAATRI_029502</name>
</gene>
<keyword evidence="8" id="KW-0812">Transmembrane</keyword>
<evidence type="ECO:0000256" key="4">
    <source>
        <dbReference type="ARBA" id="ARBA00023136"/>
    </source>
</evidence>
<evidence type="ECO:0000256" key="7">
    <source>
        <dbReference type="SAM" id="MobiDB-lite"/>
    </source>
</evidence>
<dbReference type="Gene3D" id="3.40.50.1820">
    <property type="entry name" value="alpha/beta hydrolase"/>
    <property type="match status" value="1"/>
</dbReference>
<dbReference type="Proteomes" id="UP001476798">
    <property type="component" value="Unassembled WGS sequence"/>
</dbReference>
<comment type="similarity">
    <text evidence="2">Belongs to the type-B carboxylesterase/lipase family.</text>
</comment>
<dbReference type="InterPro" id="IPR029058">
    <property type="entry name" value="AB_hydrolase_fold"/>
</dbReference>
<evidence type="ECO:0000313" key="9">
    <source>
        <dbReference type="EMBL" id="MEQ2173196.1"/>
    </source>
</evidence>
<comment type="subcellular location">
    <subcellularLocation>
        <location evidence="1">Cell membrane</location>
    </subcellularLocation>
</comment>
<keyword evidence="4 8" id="KW-0472">Membrane</keyword>
<dbReference type="InterPro" id="IPR000460">
    <property type="entry name" value="Nlgn"/>
</dbReference>
<organism evidence="9 10">
    <name type="scientific">Goodea atripinnis</name>
    <dbReference type="NCBI Taxonomy" id="208336"/>
    <lineage>
        <taxon>Eukaryota</taxon>
        <taxon>Metazoa</taxon>
        <taxon>Chordata</taxon>
        <taxon>Craniata</taxon>
        <taxon>Vertebrata</taxon>
        <taxon>Euteleostomi</taxon>
        <taxon>Actinopterygii</taxon>
        <taxon>Neopterygii</taxon>
        <taxon>Teleostei</taxon>
        <taxon>Neoteleostei</taxon>
        <taxon>Acanthomorphata</taxon>
        <taxon>Ovalentaria</taxon>
        <taxon>Atherinomorphae</taxon>
        <taxon>Cyprinodontiformes</taxon>
        <taxon>Goodeidae</taxon>
        <taxon>Goodea</taxon>
    </lineage>
</organism>
<comment type="caution">
    <text evidence="9">The sequence shown here is derived from an EMBL/GenBank/DDBJ whole genome shotgun (WGS) entry which is preliminary data.</text>
</comment>
<evidence type="ECO:0000313" key="10">
    <source>
        <dbReference type="Proteomes" id="UP001476798"/>
    </source>
</evidence>
<keyword evidence="6" id="KW-0325">Glycoprotein</keyword>
<feature type="compositionally biased region" description="Polar residues" evidence="7">
    <location>
        <begin position="101"/>
        <end position="115"/>
    </location>
</feature>
<evidence type="ECO:0000256" key="8">
    <source>
        <dbReference type="SAM" id="Phobius"/>
    </source>
</evidence>
<feature type="non-terminal residue" evidence="9">
    <location>
        <position position="1"/>
    </location>
</feature>
<dbReference type="EMBL" id="JAHRIO010044355">
    <property type="protein sequence ID" value="MEQ2173196.1"/>
    <property type="molecule type" value="Genomic_DNA"/>
</dbReference>
<evidence type="ECO:0000256" key="2">
    <source>
        <dbReference type="ARBA" id="ARBA00005964"/>
    </source>
</evidence>
<accession>A0ABV0NP48</accession>
<protein>
    <submittedName>
        <fullName evidence="9">Neuroligin-4, X-linked</fullName>
    </submittedName>
</protein>
<dbReference type="SUPFAM" id="SSF53474">
    <property type="entry name" value="alpha/beta-Hydrolases"/>
    <property type="match status" value="1"/>
</dbReference>
<evidence type="ECO:0000256" key="1">
    <source>
        <dbReference type="ARBA" id="ARBA00004236"/>
    </source>
</evidence>
<dbReference type="InterPro" id="IPR051093">
    <property type="entry name" value="Neuroligin/BSAL"/>
</dbReference>
<feature type="region of interest" description="Disordered" evidence="7">
    <location>
        <begin position="101"/>
        <end position="159"/>
    </location>
</feature>
<evidence type="ECO:0000256" key="3">
    <source>
        <dbReference type="ARBA" id="ARBA00022475"/>
    </source>
</evidence>
<name>A0ABV0NP48_9TELE</name>
<sequence length="233" mass="26309">LMCSPVSPLAEYSMCLFPVFFFSFGRDPNQPVPQDTKFIHTKPNRFEEVAWSKYTPKEQLYLHIGLKPRVRDHYRATKISFWLQLVPHLHHVNELLQSVSSFTHSPSPQDDTPYSYTKRLSKGWPPISTRHPGSQGGTPQPPESALGQDGGESGVRMPNEDYSTELSVTIAVGASLLFLNILAFAALLYKKDKRRLEHRRPRPLPPPRRDITPADVAAHLQGEGLMSLQVCNL</sequence>